<dbReference type="Gene3D" id="3.40.50.10540">
    <property type="entry name" value="Crotonobetainyl-coa:carnitine coa-transferase, domain 1"/>
    <property type="match status" value="1"/>
</dbReference>
<dbReference type="InterPro" id="IPR044855">
    <property type="entry name" value="CoA-Trfase_III_dom3_sf"/>
</dbReference>
<feature type="region of interest" description="Disordered" evidence="1">
    <location>
        <begin position="321"/>
        <end position="344"/>
    </location>
</feature>
<feature type="region of interest" description="Disordered" evidence="1">
    <location>
        <begin position="37"/>
        <end position="58"/>
    </location>
</feature>
<dbReference type="PANTHER" id="PTHR48228">
    <property type="entry name" value="SUCCINYL-COA--D-CITRAMALATE COA-TRANSFERASE"/>
    <property type="match status" value="1"/>
</dbReference>
<evidence type="ECO:0000313" key="2">
    <source>
        <dbReference type="EMBL" id="MDO1558396.1"/>
    </source>
</evidence>
<evidence type="ECO:0000313" key="3">
    <source>
        <dbReference type="Proteomes" id="UP001169063"/>
    </source>
</evidence>
<accession>A0ABT8SIU4</accession>
<dbReference type="InterPro" id="IPR050509">
    <property type="entry name" value="CoA-transferase_III"/>
</dbReference>
<gene>
    <name evidence="2" type="ORF">Q0812_03020</name>
</gene>
<dbReference type="Proteomes" id="UP001169063">
    <property type="component" value="Unassembled WGS sequence"/>
</dbReference>
<dbReference type="SUPFAM" id="SSF89796">
    <property type="entry name" value="CoA-transferase family III (CaiB/BaiF)"/>
    <property type="match status" value="1"/>
</dbReference>
<keyword evidence="3" id="KW-1185">Reference proteome</keyword>
<dbReference type="EMBL" id="JAUKTR010000001">
    <property type="protein sequence ID" value="MDO1558396.1"/>
    <property type="molecule type" value="Genomic_DNA"/>
</dbReference>
<protein>
    <submittedName>
        <fullName evidence="2">CaiB/BaiF CoA-transferase family protein</fullName>
    </submittedName>
</protein>
<dbReference type="InterPro" id="IPR023606">
    <property type="entry name" value="CoA-Trfase_III_dom_1_sf"/>
</dbReference>
<reference evidence="2" key="1">
    <citation type="submission" date="2023-07" db="EMBL/GenBank/DDBJ databases">
        <title>Brevundimonas soil sp. nov., isolated from the soil of chemical plant.</title>
        <authorList>
            <person name="Wu N."/>
        </authorList>
    </citation>
    <scope>NUCLEOTIDE SEQUENCE</scope>
    <source>
        <strain evidence="2">XZ-24</strain>
    </source>
</reference>
<dbReference type="Pfam" id="PF02515">
    <property type="entry name" value="CoA_transf_3"/>
    <property type="match status" value="1"/>
</dbReference>
<dbReference type="RefSeq" id="WP_302108809.1">
    <property type="nucleotide sequence ID" value="NZ_JAUKTR010000001.1"/>
</dbReference>
<proteinExistence type="predicted"/>
<dbReference type="PANTHER" id="PTHR48228:SF5">
    <property type="entry name" value="ALPHA-METHYLACYL-COA RACEMASE"/>
    <property type="match status" value="1"/>
</dbReference>
<organism evidence="2 3">
    <name type="scientific">Peiella sedimenti</name>
    <dbReference type="NCBI Taxonomy" id="3061083"/>
    <lineage>
        <taxon>Bacteria</taxon>
        <taxon>Pseudomonadati</taxon>
        <taxon>Pseudomonadota</taxon>
        <taxon>Alphaproteobacteria</taxon>
        <taxon>Caulobacterales</taxon>
        <taxon>Caulobacteraceae</taxon>
        <taxon>Peiella</taxon>
    </lineage>
</organism>
<sequence length="358" mass="37652">MAGPLQGLKVIEMAGLGPVTFAAMLLADMGAEVLRIERPGEPSPSPRDPTHRGRAGRLTLDLKQPEAVARFKALAARADILMEGFRPGVMERLGLGPADLSERLIYGRMTGWGQSGPLAQAAGHDINYIALSGVLAAMGEPGAPPRPPLNLVGDYGGGSLYLILGVLAALYERQRSGKGQVIDAAVVDGSASLMALFCWMQADGVGRAEAGKNLLDGSAPFYGTYACADGLHVSVGPLEPKFWAVLAEALELPAHAPSPGDASRWPELRRLMEAAFARRPRAEWVQRLEGTDACFAPVLTLEAAAAHPHLAGRETFNRNGGVLQPSAAPRLSRTPGAAGPLPGAEVDGMVIERRWLGA</sequence>
<comment type="caution">
    <text evidence="2">The sequence shown here is derived from an EMBL/GenBank/DDBJ whole genome shotgun (WGS) entry which is preliminary data.</text>
</comment>
<dbReference type="Gene3D" id="3.30.1540.10">
    <property type="entry name" value="formyl-coa transferase, domain 3"/>
    <property type="match status" value="1"/>
</dbReference>
<evidence type="ECO:0000256" key="1">
    <source>
        <dbReference type="SAM" id="MobiDB-lite"/>
    </source>
</evidence>
<dbReference type="InterPro" id="IPR003673">
    <property type="entry name" value="CoA-Trfase_fam_III"/>
</dbReference>
<name>A0ABT8SIU4_9CAUL</name>